<accession>A0A2J7ZPJ7</accession>
<proteinExistence type="predicted"/>
<feature type="region of interest" description="Disordered" evidence="1">
    <location>
        <begin position="401"/>
        <end position="435"/>
    </location>
</feature>
<gene>
    <name evidence="3" type="ORF">TSOC_011873</name>
</gene>
<dbReference type="AlphaFoldDB" id="A0A2J7ZPJ7"/>
<protein>
    <recommendedName>
        <fullName evidence="2">F-box domain-containing protein</fullName>
    </recommendedName>
</protein>
<dbReference type="SUPFAM" id="SSF81383">
    <property type="entry name" value="F-box domain"/>
    <property type="match status" value="1"/>
</dbReference>
<keyword evidence="4" id="KW-1185">Reference proteome</keyword>
<dbReference type="Proteomes" id="UP000236333">
    <property type="component" value="Unassembled WGS sequence"/>
</dbReference>
<organism evidence="3 4">
    <name type="scientific">Tetrabaena socialis</name>
    <dbReference type="NCBI Taxonomy" id="47790"/>
    <lineage>
        <taxon>Eukaryota</taxon>
        <taxon>Viridiplantae</taxon>
        <taxon>Chlorophyta</taxon>
        <taxon>core chlorophytes</taxon>
        <taxon>Chlorophyceae</taxon>
        <taxon>CS clade</taxon>
        <taxon>Chlamydomonadales</taxon>
        <taxon>Tetrabaenaceae</taxon>
        <taxon>Tetrabaena</taxon>
    </lineage>
</organism>
<feature type="region of interest" description="Disordered" evidence="1">
    <location>
        <begin position="136"/>
        <end position="190"/>
    </location>
</feature>
<dbReference type="OrthoDB" id="539497at2759"/>
<reference evidence="3 4" key="1">
    <citation type="journal article" date="2017" name="Mol. Biol. Evol.">
        <title>The 4-celled Tetrabaena socialis nuclear genome reveals the essential components for genetic control of cell number at the origin of multicellularity in the volvocine lineage.</title>
        <authorList>
            <person name="Featherston J."/>
            <person name="Arakaki Y."/>
            <person name="Hanschen E.R."/>
            <person name="Ferris P.J."/>
            <person name="Michod R.E."/>
            <person name="Olson B.J.S.C."/>
            <person name="Nozaki H."/>
            <person name="Durand P.M."/>
        </authorList>
    </citation>
    <scope>NUCLEOTIDE SEQUENCE [LARGE SCALE GENOMIC DNA]</scope>
    <source>
        <strain evidence="3 4">NIES-571</strain>
    </source>
</reference>
<evidence type="ECO:0000259" key="2">
    <source>
        <dbReference type="Pfam" id="PF12937"/>
    </source>
</evidence>
<feature type="compositionally biased region" description="Acidic residues" evidence="1">
    <location>
        <begin position="172"/>
        <end position="188"/>
    </location>
</feature>
<feature type="compositionally biased region" description="Acidic residues" evidence="1">
    <location>
        <begin position="139"/>
        <end position="149"/>
    </location>
</feature>
<comment type="caution">
    <text evidence="3">The sequence shown here is derived from an EMBL/GenBank/DDBJ whole genome shotgun (WGS) entry which is preliminary data.</text>
</comment>
<dbReference type="InterPro" id="IPR036047">
    <property type="entry name" value="F-box-like_dom_sf"/>
</dbReference>
<feature type="compositionally biased region" description="Low complexity" evidence="1">
    <location>
        <begin position="150"/>
        <end position="171"/>
    </location>
</feature>
<dbReference type="EMBL" id="PGGS01000708">
    <property type="protein sequence ID" value="PNH02172.1"/>
    <property type="molecule type" value="Genomic_DNA"/>
</dbReference>
<dbReference type="CDD" id="cd09917">
    <property type="entry name" value="F-box_SF"/>
    <property type="match status" value="1"/>
</dbReference>
<evidence type="ECO:0000313" key="4">
    <source>
        <dbReference type="Proteomes" id="UP000236333"/>
    </source>
</evidence>
<dbReference type="InterPro" id="IPR001810">
    <property type="entry name" value="F-box_dom"/>
</dbReference>
<feature type="domain" description="F-box" evidence="2">
    <location>
        <begin position="13"/>
        <end position="43"/>
    </location>
</feature>
<evidence type="ECO:0000256" key="1">
    <source>
        <dbReference type="SAM" id="MobiDB-lite"/>
    </source>
</evidence>
<name>A0A2J7ZPJ7_9CHLO</name>
<evidence type="ECO:0000313" key="3">
    <source>
        <dbReference type="EMBL" id="PNH02172.1"/>
    </source>
</evidence>
<dbReference type="Pfam" id="PF12937">
    <property type="entry name" value="F-box-like"/>
    <property type="match status" value="1"/>
</dbReference>
<sequence length="631" mass="64826">MLLAGGGSGAIAPREIIQLIGSHLALEDLASARLACRYWRRHITTAAAAAATAAAATPRRTGRLLRLLLQRPAQPRGVRAAEHHQHALAGGPVAAAAGRHPAEHPEEVDVSSLAPLDLAALAGLTGLQVLSLMRRGEAEGGEGEGEGAGDADAAAQAHGDAAHIPGGAAAPDDAEEEEADPMEVDDPGIEAGWLGDWDGEEEDAAAAAAALADWGDVQAGGGGGALGPAVLHALGGGIGGAGPLGGGGWGAQNFASAYMSELDSRSRTVVDKLLAMQSADDSNALLLSALAGLLRGAVASATEAADYLGLTTAMLVEGLGLGEDTWFFDAYKQCLVTRAGDGLRHSFNMNQAKQAAQAADIAAGRYVAPPPPPPAAYGYTLRAATQVAKAGRSLLAALWPSGPDAGSEGGARARDRRLQQGQPPPPAASPASSADGATARLQFGGYELEVAAGKPPAGLSVQYDSRGIPERTRIVGARGNRVVGGLLLQQVRHPLSEVLVGTHSDTCSSKFAKLRAECVRIKYRTTGSASYASVPPRESDEPAHRAGAGVESAKRAELGICQQQQPLQRGNLPLLLLADAQLRATPHTDAAIHPSSPTSSPKRAFSASLSMKYMAHAIWRLRWSELSQSRS</sequence>